<gene>
    <name evidence="2" type="primary">PGBD1_10</name>
    <name evidence="2" type="ORF">c0_g1_i1</name>
</gene>
<protein>
    <submittedName>
        <fullName evidence="2">PiggyBac transposable element-derived protein 1</fullName>
    </submittedName>
</protein>
<reference evidence="2" key="1">
    <citation type="submission" date="2015-06" db="EMBL/GenBank/DDBJ databases">
        <authorList>
            <person name="Hoefler B.C."/>
            <person name="Straight P.D."/>
        </authorList>
    </citation>
    <scope>NUCLEOTIDE SEQUENCE</scope>
</reference>
<feature type="domain" description="PiggyBac transposable element-derived protein" evidence="1">
    <location>
        <begin position="34"/>
        <end position="122"/>
    </location>
</feature>
<organism evidence="2">
    <name type="scientific">Bactrocera latifrons</name>
    <name type="common">Malaysian fruit fly</name>
    <name type="synonym">Chaetodacus latifrons</name>
    <dbReference type="NCBI Taxonomy" id="174628"/>
    <lineage>
        <taxon>Eukaryota</taxon>
        <taxon>Metazoa</taxon>
        <taxon>Ecdysozoa</taxon>
        <taxon>Arthropoda</taxon>
        <taxon>Hexapoda</taxon>
        <taxon>Insecta</taxon>
        <taxon>Pterygota</taxon>
        <taxon>Neoptera</taxon>
        <taxon>Endopterygota</taxon>
        <taxon>Diptera</taxon>
        <taxon>Brachycera</taxon>
        <taxon>Muscomorpha</taxon>
        <taxon>Tephritoidea</taxon>
        <taxon>Tephritidae</taxon>
        <taxon>Bactrocera</taxon>
        <taxon>Bactrocera</taxon>
    </lineage>
</organism>
<dbReference type="AlphaFoldDB" id="A0A0K8V6R2"/>
<accession>A0A0K8V6R2</accession>
<dbReference type="PANTHER" id="PTHR47272">
    <property type="entry name" value="DDE_TNP_1_7 DOMAIN-CONTAINING PROTEIN"/>
    <property type="match status" value="1"/>
</dbReference>
<dbReference type="OrthoDB" id="122438at2759"/>
<dbReference type="EMBL" id="GDHF01017690">
    <property type="protein sequence ID" value="JAI34624.1"/>
    <property type="molecule type" value="Transcribed_RNA"/>
</dbReference>
<evidence type="ECO:0000313" key="2">
    <source>
        <dbReference type="EMBL" id="JAI34624.1"/>
    </source>
</evidence>
<dbReference type="InterPro" id="IPR029526">
    <property type="entry name" value="PGBD"/>
</dbReference>
<sequence>MTLLYTLMMELALHINLAYDRTLCYFWYCGSNFSNHKQYFDNWFTSVSLLVVLNEMGIFSIGTVRKSLMGKCELNSESYLKKLGRLSNKIKWEANHSIAAVRWLGNKPVQLLSTFVGDKPIETLS</sequence>
<evidence type="ECO:0000259" key="1">
    <source>
        <dbReference type="Pfam" id="PF13843"/>
    </source>
</evidence>
<dbReference type="PANTHER" id="PTHR47272:SF1">
    <property type="entry name" value="PIGGYBAC TRANSPOSABLE ELEMENT-DERIVED PROTEIN 3-LIKE"/>
    <property type="match status" value="1"/>
</dbReference>
<feature type="non-terminal residue" evidence="2">
    <location>
        <position position="125"/>
    </location>
</feature>
<name>A0A0K8V6R2_BACLA</name>
<dbReference type="Pfam" id="PF13843">
    <property type="entry name" value="DDE_Tnp_1_7"/>
    <property type="match status" value="1"/>
</dbReference>
<proteinExistence type="predicted"/>